<reference evidence="2 3" key="1">
    <citation type="submission" date="2018-06" db="EMBL/GenBank/DDBJ databases">
        <title>Genomic Encyclopedia of Type Strains, Phase IV (KMG-IV): sequencing the most valuable type-strain genomes for metagenomic binning, comparative biology and taxonomic classification.</title>
        <authorList>
            <person name="Goeker M."/>
        </authorList>
    </citation>
    <scope>NUCLEOTIDE SEQUENCE [LARGE SCALE GENOMIC DNA]</scope>
    <source>
        <strain evidence="2 3">DSM 22112</strain>
    </source>
</reference>
<comment type="caution">
    <text evidence="2">The sequence shown here is derived from an EMBL/GenBank/DDBJ whole genome shotgun (WGS) entry which is preliminary data.</text>
</comment>
<feature type="coiled-coil region" evidence="1">
    <location>
        <begin position="6"/>
        <end position="67"/>
    </location>
</feature>
<keyword evidence="1" id="KW-0175">Coiled coil</keyword>
<dbReference type="RefSeq" id="WP_113920574.1">
    <property type="nucleotide sequence ID" value="NZ_QNRX01000008.1"/>
</dbReference>
<gene>
    <name evidence="2" type="ORF">DES36_10839</name>
</gene>
<dbReference type="Proteomes" id="UP000253490">
    <property type="component" value="Unassembled WGS sequence"/>
</dbReference>
<proteinExistence type="predicted"/>
<sequence length="69" mass="8294">MKSNYSDSEKRRLLDLKENLKDVELEKKMTFDQDGLHLWSNEVSDQFSEFDKEIESYKKQIAKAENKHK</sequence>
<dbReference type="EMBL" id="QNRX01000008">
    <property type="protein sequence ID" value="RBP64424.1"/>
    <property type="molecule type" value="Genomic_DNA"/>
</dbReference>
<evidence type="ECO:0000256" key="1">
    <source>
        <dbReference type="SAM" id="Coils"/>
    </source>
</evidence>
<evidence type="ECO:0000313" key="2">
    <source>
        <dbReference type="EMBL" id="RBP64424.1"/>
    </source>
</evidence>
<organism evidence="2 3">
    <name type="scientific">Alkalibaculum bacchi</name>
    <dbReference type="NCBI Taxonomy" id="645887"/>
    <lineage>
        <taxon>Bacteria</taxon>
        <taxon>Bacillati</taxon>
        <taxon>Bacillota</taxon>
        <taxon>Clostridia</taxon>
        <taxon>Eubacteriales</taxon>
        <taxon>Eubacteriaceae</taxon>
        <taxon>Alkalibaculum</taxon>
    </lineage>
</organism>
<protein>
    <submittedName>
        <fullName evidence="2">Uncharacterized protein</fullName>
    </submittedName>
</protein>
<dbReference type="AlphaFoldDB" id="A0A366I6K4"/>
<keyword evidence="3" id="KW-1185">Reference proteome</keyword>
<name>A0A366I6K4_9FIRM</name>
<evidence type="ECO:0000313" key="3">
    <source>
        <dbReference type="Proteomes" id="UP000253490"/>
    </source>
</evidence>
<accession>A0A366I6K4</accession>